<sequence length="165" mass="18819">MDNDELPDAKMCVDEWTVGQVVDFLRLDRSDRKVRLTAVIMNNMPQKQGKDWSVDVSSSSCLQITKWPYEVIEVSVRPRRHLTKNNATSVNPDNGIETAPSSHILGAHSIWGLTGFPYFRFEENFVSYAQGDTSRNAVPLIIEMYIPLDFFDLYANDVTKSENDK</sequence>
<gene>
    <name evidence="1" type="ORF">M514_18186</name>
</gene>
<protein>
    <submittedName>
        <fullName evidence="1">Uncharacterized protein</fullName>
    </submittedName>
</protein>
<evidence type="ECO:0000313" key="1">
    <source>
        <dbReference type="EMBL" id="KFD69570.1"/>
    </source>
</evidence>
<organism evidence="1">
    <name type="scientific">Trichuris suis</name>
    <name type="common">pig whipworm</name>
    <dbReference type="NCBI Taxonomy" id="68888"/>
    <lineage>
        <taxon>Eukaryota</taxon>
        <taxon>Metazoa</taxon>
        <taxon>Ecdysozoa</taxon>
        <taxon>Nematoda</taxon>
        <taxon>Enoplea</taxon>
        <taxon>Dorylaimia</taxon>
        <taxon>Trichinellida</taxon>
        <taxon>Trichuridae</taxon>
        <taxon>Trichuris</taxon>
    </lineage>
</organism>
<reference evidence="1" key="1">
    <citation type="journal article" date="2014" name="Nat. Genet.">
        <title>Genome and transcriptome of the porcine whipworm Trichuris suis.</title>
        <authorList>
            <person name="Jex A.R."/>
            <person name="Nejsum P."/>
            <person name="Schwarz E.M."/>
            <person name="Hu L."/>
            <person name="Young N.D."/>
            <person name="Hall R.S."/>
            <person name="Korhonen P.K."/>
            <person name="Liao S."/>
            <person name="Thamsborg S."/>
            <person name="Xia J."/>
            <person name="Xu P."/>
            <person name="Wang S."/>
            <person name="Scheerlinck J.P."/>
            <person name="Hofmann A."/>
            <person name="Sternberg P.W."/>
            <person name="Wang J."/>
            <person name="Gasser R.B."/>
        </authorList>
    </citation>
    <scope>NUCLEOTIDE SEQUENCE [LARGE SCALE GENOMIC DNA]</scope>
    <source>
        <strain evidence="1">DCEP-RM93F</strain>
    </source>
</reference>
<dbReference type="AlphaFoldDB" id="A0A085NJC4"/>
<name>A0A085NJC4_9BILA</name>
<dbReference type="EMBL" id="KL367494">
    <property type="protein sequence ID" value="KFD69570.1"/>
    <property type="molecule type" value="Genomic_DNA"/>
</dbReference>
<dbReference type="Proteomes" id="UP000030758">
    <property type="component" value="Unassembled WGS sequence"/>
</dbReference>
<proteinExistence type="predicted"/>
<accession>A0A085NJC4</accession>